<dbReference type="Proteomes" id="UP001500305">
    <property type="component" value="Unassembled WGS sequence"/>
</dbReference>
<name>A0ABN3F0S8_9ACTN</name>
<evidence type="ECO:0000313" key="2">
    <source>
        <dbReference type="Proteomes" id="UP001500305"/>
    </source>
</evidence>
<dbReference type="EMBL" id="BAAATR010000074">
    <property type="protein sequence ID" value="GAA2280231.1"/>
    <property type="molecule type" value="Genomic_DNA"/>
</dbReference>
<sequence>MLMVEALADRWGCDRTEDGEVVWAELALSVPLDAAVVESRSRQGAARADYVLAARMGAASARERR</sequence>
<accession>A0ABN3F0S8</accession>
<gene>
    <name evidence="1" type="ORF">GCM10010430_77760</name>
</gene>
<protein>
    <submittedName>
        <fullName evidence="1">Uncharacterized protein</fullName>
    </submittedName>
</protein>
<comment type="caution">
    <text evidence="1">The sequence shown here is derived from an EMBL/GenBank/DDBJ whole genome shotgun (WGS) entry which is preliminary data.</text>
</comment>
<proteinExistence type="predicted"/>
<keyword evidence="2" id="KW-1185">Reference proteome</keyword>
<dbReference type="RefSeq" id="WP_344641278.1">
    <property type="nucleotide sequence ID" value="NZ_BAAATR010000074.1"/>
</dbReference>
<organism evidence="1 2">
    <name type="scientific">Kitasatospora cystarginea</name>
    <dbReference type="NCBI Taxonomy" id="58350"/>
    <lineage>
        <taxon>Bacteria</taxon>
        <taxon>Bacillati</taxon>
        <taxon>Actinomycetota</taxon>
        <taxon>Actinomycetes</taxon>
        <taxon>Kitasatosporales</taxon>
        <taxon>Streptomycetaceae</taxon>
        <taxon>Kitasatospora</taxon>
    </lineage>
</organism>
<evidence type="ECO:0000313" key="1">
    <source>
        <dbReference type="EMBL" id="GAA2280231.1"/>
    </source>
</evidence>
<reference evidence="1 2" key="1">
    <citation type="journal article" date="2019" name="Int. J. Syst. Evol. Microbiol.">
        <title>The Global Catalogue of Microorganisms (GCM) 10K type strain sequencing project: providing services to taxonomists for standard genome sequencing and annotation.</title>
        <authorList>
            <consortium name="The Broad Institute Genomics Platform"/>
            <consortium name="The Broad Institute Genome Sequencing Center for Infectious Disease"/>
            <person name="Wu L."/>
            <person name="Ma J."/>
        </authorList>
    </citation>
    <scope>NUCLEOTIDE SEQUENCE [LARGE SCALE GENOMIC DNA]</scope>
    <source>
        <strain evidence="1 2">JCM 7356</strain>
    </source>
</reference>